<keyword evidence="4" id="KW-1185">Reference proteome</keyword>
<dbReference type="InterPro" id="IPR043129">
    <property type="entry name" value="ATPase_NBD"/>
</dbReference>
<feature type="compositionally biased region" description="Basic and acidic residues" evidence="1">
    <location>
        <begin position="1"/>
        <end position="15"/>
    </location>
</feature>
<dbReference type="SUPFAM" id="SSF53067">
    <property type="entry name" value="Actin-like ATPase domain"/>
    <property type="match status" value="2"/>
</dbReference>
<feature type="compositionally biased region" description="Basic residues" evidence="1">
    <location>
        <begin position="65"/>
        <end position="74"/>
    </location>
</feature>
<evidence type="ECO:0000313" key="4">
    <source>
        <dbReference type="Proteomes" id="UP000183900"/>
    </source>
</evidence>
<name>A0A0K6IAC7_9HYPH</name>
<dbReference type="PANTHER" id="PTHR30005">
    <property type="entry name" value="EXOPOLYPHOSPHATASE"/>
    <property type="match status" value="1"/>
</dbReference>
<protein>
    <submittedName>
        <fullName evidence="3">Ppx/GppA phosphatase family</fullName>
    </submittedName>
</protein>
<feature type="compositionally biased region" description="Low complexity" evidence="1">
    <location>
        <begin position="158"/>
        <end position="174"/>
    </location>
</feature>
<accession>A0A0K6IAC7</accession>
<proteinExistence type="predicted"/>
<evidence type="ECO:0000313" key="3">
    <source>
        <dbReference type="EMBL" id="CUB00277.1"/>
    </source>
</evidence>
<feature type="compositionally biased region" description="Basic residues" evidence="1">
    <location>
        <begin position="28"/>
        <end position="38"/>
    </location>
</feature>
<feature type="compositionally biased region" description="Basic and acidic residues" evidence="1">
    <location>
        <begin position="75"/>
        <end position="87"/>
    </location>
</feature>
<evidence type="ECO:0000256" key="1">
    <source>
        <dbReference type="SAM" id="MobiDB-lite"/>
    </source>
</evidence>
<gene>
    <name evidence="3" type="ORF">Ga0061067_11749</name>
</gene>
<feature type="domain" description="Ppx/GppA phosphatase N-terminal" evidence="2">
    <location>
        <begin position="315"/>
        <end position="617"/>
    </location>
</feature>
<feature type="compositionally biased region" description="Low complexity" evidence="1">
    <location>
        <begin position="251"/>
        <end position="268"/>
    </location>
</feature>
<evidence type="ECO:0000259" key="2">
    <source>
        <dbReference type="Pfam" id="PF02541"/>
    </source>
</evidence>
<dbReference type="PANTHER" id="PTHR30005:SF0">
    <property type="entry name" value="RETROGRADE REGULATION PROTEIN 2"/>
    <property type="match status" value="1"/>
</dbReference>
<reference evidence="4" key="1">
    <citation type="submission" date="2015-08" db="EMBL/GenBank/DDBJ databases">
        <authorList>
            <person name="Varghese N."/>
        </authorList>
    </citation>
    <scope>NUCLEOTIDE SEQUENCE [LARGE SCALE GENOMIC DNA]</scope>
    <source>
        <strain evidence="4">DSM 23407</strain>
    </source>
</reference>
<dbReference type="Gene3D" id="3.30.420.150">
    <property type="entry name" value="Exopolyphosphatase. Domain 2"/>
    <property type="match status" value="1"/>
</dbReference>
<feature type="compositionally biased region" description="Basic residues" evidence="1">
    <location>
        <begin position="216"/>
        <end position="225"/>
    </location>
</feature>
<dbReference type="Proteomes" id="UP000183900">
    <property type="component" value="Unassembled WGS sequence"/>
</dbReference>
<dbReference type="CDD" id="cd24054">
    <property type="entry name" value="ASKHA_NBD_AaPPX-GppA_MtPPX2-like"/>
    <property type="match status" value="1"/>
</dbReference>
<dbReference type="Pfam" id="PF02541">
    <property type="entry name" value="Ppx-GppA"/>
    <property type="match status" value="1"/>
</dbReference>
<dbReference type="OrthoDB" id="9793035at2"/>
<dbReference type="InterPro" id="IPR050273">
    <property type="entry name" value="GppA/Ppx_hydrolase"/>
</dbReference>
<dbReference type="GO" id="GO:0016462">
    <property type="term" value="F:pyrophosphatase activity"/>
    <property type="evidence" value="ECO:0007669"/>
    <property type="project" value="TreeGrafter"/>
</dbReference>
<sequence>MEEHGQEAAPLRERQAGAASVQDARSGKGPRKKRRSKGRGGAQKRIENGPVAPGPQAETSSGPRPAKKKHRRRPRADQRPNRAERRACLQGGDGPAAGGAEQTASARAAGPKASSPQGGHGGAGHVGRNGQTGSGSGSGSGSGNQPRHARGGLPGFKGRSAGAAAGASSGPSSGQPSHQLHDLPQSYGSGTRNEAGHLAAGQAAHPGAEADGAGGRGRRRRRGRGAARGVQSASAHPAPRGASGPDKAGGEQAAHPAAHNAARQAAEPGSHSRPRPGHDLPQVRRSGYEAGRSSEADGDLYAALDLGTNNCRLLIAKPDERGFRVVDAYSRIVRLGEGVGASRRLSEAAMERAIEALDSCHRKLAERGVRRSRLIATEACRAAENGKEFIARVQRETGLALEIVNRETEARLAVAGCASLVDRDADGVLLFDIGGGSSEIVWLDLRNRGGARGYALTRFIRAWVSLPVGVVNLAERHGGMDVSHEVFEAMIDDVSSHLDGSALGAGLREAMASSNMHMLGTSGTVTTLAGVHFGLRRYDRRRVDGAWLADEDVSAMVAKLRDMSYRERVENPCIGADRADLVLAGCAILEAIRRRWTCARLRVADRGLREGILTELMAADGVWSRGGRGHKGQKGKS</sequence>
<feature type="compositionally biased region" description="Low complexity" evidence="1">
    <location>
        <begin position="196"/>
        <end position="211"/>
    </location>
</feature>
<feature type="region of interest" description="Disordered" evidence="1">
    <location>
        <begin position="1"/>
        <end position="294"/>
    </location>
</feature>
<dbReference type="Gene3D" id="3.30.420.40">
    <property type="match status" value="1"/>
</dbReference>
<dbReference type="EMBL" id="CYHE01000017">
    <property type="protein sequence ID" value="CUB00277.1"/>
    <property type="molecule type" value="Genomic_DNA"/>
</dbReference>
<dbReference type="AlphaFoldDB" id="A0A0K6IAC7"/>
<feature type="compositionally biased region" description="Gly residues" evidence="1">
    <location>
        <begin position="118"/>
        <end position="142"/>
    </location>
</feature>
<organism evidence="3 4">
    <name type="scientific">Pannonibacter indicus</name>
    <dbReference type="NCBI Taxonomy" id="466044"/>
    <lineage>
        <taxon>Bacteria</taxon>
        <taxon>Pseudomonadati</taxon>
        <taxon>Pseudomonadota</taxon>
        <taxon>Alphaproteobacteria</taxon>
        <taxon>Hyphomicrobiales</taxon>
        <taxon>Stappiaceae</taxon>
        <taxon>Pannonibacter</taxon>
    </lineage>
</organism>
<dbReference type="InterPro" id="IPR003695">
    <property type="entry name" value="Ppx_GppA_N"/>
</dbReference>